<evidence type="ECO:0008006" key="3">
    <source>
        <dbReference type="Google" id="ProtNLM"/>
    </source>
</evidence>
<dbReference type="Pfam" id="PF13177">
    <property type="entry name" value="DNA_pol3_delta2"/>
    <property type="match status" value="1"/>
</dbReference>
<protein>
    <recommendedName>
        <fullName evidence="3">DNA polymerase III delta N-terminal domain-containing protein</fullName>
    </recommendedName>
</protein>
<sequence length="241" mass="27825">MDISEIKKNFEHFVEGGVLAHGYIFYGSDIEEQWRFVREFANYLENGSWEINKKTLSDARLMEDIKEFGIGLVRSFSEFLYQSPNVSSFRLLAVKDASRLNHLAQNAMLKIAEEPPEAGVLILTVNDIGALNPTLVSRFAKIFFSKGKISTTDYGLRTTKLMEDFLSGGKRERSALIKEMVKNEKEVPLVDDFVLELMGELARDTEKNWRALKELTKRYELMRRLNTNKRLQLEAVLQYLE</sequence>
<gene>
    <name evidence="1" type="ORF">COU10_03495</name>
</gene>
<dbReference type="SUPFAM" id="SSF52540">
    <property type="entry name" value="P-loop containing nucleoside triphosphate hydrolases"/>
    <property type="match status" value="1"/>
</dbReference>
<dbReference type="InterPro" id="IPR027417">
    <property type="entry name" value="P-loop_NTPase"/>
</dbReference>
<dbReference type="Gene3D" id="3.40.50.300">
    <property type="entry name" value="P-loop containing nucleotide triphosphate hydrolases"/>
    <property type="match status" value="1"/>
</dbReference>
<evidence type="ECO:0000313" key="1">
    <source>
        <dbReference type="EMBL" id="PIR87663.1"/>
    </source>
</evidence>
<accession>A0A2H0UMP7</accession>
<dbReference type="EMBL" id="PFBC01000053">
    <property type="protein sequence ID" value="PIR87663.1"/>
    <property type="molecule type" value="Genomic_DNA"/>
</dbReference>
<dbReference type="AlphaFoldDB" id="A0A2H0UMP7"/>
<reference evidence="2" key="1">
    <citation type="submission" date="2017-09" db="EMBL/GenBank/DDBJ databases">
        <title>Depth-based differentiation of microbial function through sediment-hosted aquifers and enrichment of novel symbionts in the deep terrestrial subsurface.</title>
        <authorList>
            <person name="Probst A.J."/>
            <person name="Ladd B."/>
            <person name="Jarett J.K."/>
            <person name="Geller-Mcgrath D.E."/>
            <person name="Sieber C.M.K."/>
            <person name="Emerson J.B."/>
            <person name="Anantharaman K."/>
            <person name="Thomas B.C."/>
            <person name="Malmstrom R."/>
            <person name="Stieglmeier M."/>
            <person name="Klingl A."/>
            <person name="Woyke T."/>
            <person name="Ryan C.M."/>
            <person name="Banfield J.F."/>
        </authorList>
    </citation>
    <scope>NUCLEOTIDE SEQUENCE [LARGE SCALE GENOMIC DNA]</scope>
</reference>
<organism evidence="1 2">
    <name type="scientific">Candidatus Harrisonbacteria bacterium CG10_big_fil_rev_8_21_14_0_10_45_28</name>
    <dbReference type="NCBI Taxonomy" id="1974586"/>
    <lineage>
        <taxon>Bacteria</taxon>
        <taxon>Candidatus Harrisoniibacteriota</taxon>
    </lineage>
</organism>
<evidence type="ECO:0000313" key="2">
    <source>
        <dbReference type="Proteomes" id="UP000230903"/>
    </source>
</evidence>
<comment type="caution">
    <text evidence="1">The sequence shown here is derived from an EMBL/GenBank/DDBJ whole genome shotgun (WGS) entry which is preliminary data.</text>
</comment>
<dbReference type="Proteomes" id="UP000230903">
    <property type="component" value="Unassembled WGS sequence"/>
</dbReference>
<proteinExistence type="predicted"/>
<name>A0A2H0UMP7_9BACT</name>